<gene>
    <name evidence="1" type="ORF">BOKJ2_LOCUS14291</name>
</gene>
<organism evidence="1 2">
    <name type="scientific">Bursaphelenchus okinawaensis</name>
    <dbReference type="NCBI Taxonomy" id="465554"/>
    <lineage>
        <taxon>Eukaryota</taxon>
        <taxon>Metazoa</taxon>
        <taxon>Ecdysozoa</taxon>
        <taxon>Nematoda</taxon>
        <taxon>Chromadorea</taxon>
        <taxon>Rhabditida</taxon>
        <taxon>Tylenchina</taxon>
        <taxon>Tylenchomorpha</taxon>
        <taxon>Aphelenchoidea</taxon>
        <taxon>Aphelenchoididae</taxon>
        <taxon>Bursaphelenchus</taxon>
    </lineage>
</organism>
<name>A0A811LM70_9BILA</name>
<accession>A0A811LM70</accession>
<dbReference type="EMBL" id="CAJFCW020000006">
    <property type="protein sequence ID" value="CAG9127911.1"/>
    <property type="molecule type" value="Genomic_DNA"/>
</dbReference>
<proteinExistence type="predicted"/>
<dbReference type="Proteomes" id="UP000614601">
    <property type="component" value="Unassembled WGS sequence"/>
</dbReference>
<protein>
    <submittedName>
        <fullName evidence="1">Uncharacterized protein</fullName>
    </submittedName>
</protein>
<evidence type="ECO:0000313" key="1">
    <source>
        <dbReference type="EMBL" id="CAD5230737.1"/>
    </source>
</evidence>
<sequence>MYDTPKYLAVHTIDNKLVIINKETGERQQVCEWTQNMYVYVISENNSLVIKGGFDWERLMENYGWLVYSITRRRFVFDESKCFTPSWYLVNSNTLFHTWRNTCLAYNKQTDDWVEVNRGPQLHVDEFIGNSRKVKSM</sequence>
<reference evidence="1" key="1">
    <citation type="submission" date="2020-09" db="EMBL/GenBank/DDBJ databases">
        <authorList>
            <person name="Kikuchi T."/>
        </authorList>
    </citation>
    <scope>NUCLEOTIDE SEQUENCE</scope>
    <source>
        <strain evidence="1">SH1</strain>
    </source>
</reference>
<dbReference type="Proteomes" id="UP000783686">
    <property type="component" value="Unassembled WGS sequence"/>
</dbReference>
<comment type="caution">
    <text evidence="1">The sequence shown here is derived from an EMBL/GenBank/DDBJ whole genome shotgun (WGS) entry which is preliminary data.</text>
</comment>
<dbReference type="EMBL" id="CAJFDH010000006">
    <property type="protein sequence ID" value="CAD5230737.1"/>
    <property type="molecule type" value="Genomic_DNA"/>
</dbReference>
<dbReference type="AlphaFoldDB" id="A0A811LM70"/>
<evidence type="ECO:0000313" key="2">
    <source>
        <dbReference type="Proteomes" id="UP000614601"/>
    </source>
</evidence>
<keyword evidence="2" id="KW-1185">Reference proteome</keyword>